<dbReference type="SUPFAM" id="SSF47113">
    <property type="entry name" value="Histone-fold"/>
    <property type="match status" value="1"/>
</dbReference>
<comment type="subcellular location">
    <subcellularLocation>
        <location evidence="1">Nucleus</location>
    </subcellularLocation>
</comment>
<feature type="compositionally biased region" description="Low complexity" evidence="6">
    <location>
        <begin position="135"/>
        <end position="146"/>
    </location>
</feature>
<feature type="compositionally biased region" description="Acidic residues" evidence="6">
    <location>
        <begin position="155"/>
        <end position="164"/>
    </location>
</feature>
<evidence type="ECO:0000256" key="1">
    <source>
        <dbReference type="ARBA" id="ARBA00004123"/>
    </source>
</evidence>
<feature type="region of interest" description="Disordered" evidence="6">
    <location>
        <begin position="260"/>
        <end position="324"/>
    </location>
</feature>
<evidence type="ECO:0000313" key="9">
    <source>
        <dbReference type="Proteomes" id="UP001286456"/>
    </source>
</evidence>
<dbReference type="InterPro" id="IPR045127">
    <property type="entry name" value="TAF11-like"/>
</dbReference>
<feature type="compositionally biased region" description="Basic and acidic residues" evidence="6">
    <location>
        <begin position="281"/>
        <end position="297"/>
    </location>
</feature>
<dbReference type="GO" id="GO:0016251">
    <property type="term" value="F:RNA polymerase II general transcription initiation factor activity"/>
    <property type="evidence" value="ECO:0007669"/>
    <property type="project" value="TreeGrafter"/>
</dbReference>
<feature type="compositionally biased region" description="Low complexity" evidence="6">
    <location>
        <begin position="51"/>
        <end position="62"/>
    </location>
</feature>
<evidence type="ECO:0000259" key="7">
    <source>
        <dbReference type="Pfam" id="PF04719"/>
    </source>
</evidence>
<feature type="domain" description="TAFII28-like protein" evidence="7">
    <location>
        <begin position="188"/>
        <end position="260"/>
    </location>
</feature>
<dbReference type="Pfam" id="PF04719">
    <property type="entry name" value="TAFII28"/>
    <property type="match status" value="1"/>
</dbReference>
<dbReference type="PANTHER" id="PTHR13218:SF8">
    <property type="entry name" value="TRANSCRIPTION INITIATION FACTOR TFIID SUBUNIT 11"/>
    <property type="match status" value="1"/>
</dbReference>
<dbReference type="Gene3D" id="1.10.20.10">
    <property type="entry name" value="Histone, subunit A"/>
    <property type="match status" value="1"/>
</dbReference>
<evidence type="ECO:0000256" key="2">
    <source>
        <dbReference type="ARBA" id="ARBA00009788"/>
    </source>
</evidence>
<comment type="similarity">
    <text evidence="2">Belongs to the TAF11 family.</text>
</comment>
<evidence type="ECO:0000256" key="6">
    <source>
        <dbReference type="SAM" id="MobiDB-lite"/>
    </source>
</evidence>
<proteinExistence type="inferred from homology"/>
<keyword evidence="4" id="KW-0804">Transcription</keyword>
<organism evidence="8 9">
    <name type="scientific">Cercophora scortea</name>
    <dbReference type="NCBI Taxonomy" id="314031"/>
    <lineage>
        <taxon>Eukaryota</taxon>
        <taxon>Fungi</taxon>
        <taxon>Dikarya</taxon>
        <taxon>Ascomycota</taxon>
        <taxon>Pezizomycotina</taxon>
        <taxon>Sordariomycetes</taxon>
        <taxon>Sordariomycetidae</taxon>
        <taxon>Sordariales</taxon>
        <taxon>Lasiosphaeriaceae</taxon>
        <taxon>Cercophora</taxon>
    </lineage>
</organism>
<evidence type="ECO:0000313" key="8">
    <source>
        <dbReference type="EMBL" id="KAK3328597.1"/>
    </source>
</evidence>
<gene>
    <name evidence="8" type="ORF">B0T19DRAFT_195265</name>
</gene>
<keyword evidence="5" id="KW-0539">Nucleus</keyword>
<comment type="caution">
    <text evidence="8">The sequence shown here is derived from an EMBL/GenBank/DDBJ whole genome shotgun (WGS) entry which is preliminary data.</text>
</comment>
<protein>
    <submittedName>
        <fullName evidence="8">HTAFII28-like protein conserved region-domain-containing protein</fullName>
    </submittedName>
</protein>
<accession>A0AAE0IP42</accession>
<evidence type="ECO:0000256" key="3">
    <source>
        <dbReference type="ARBA" id="ARBA00023015"/>
    </source>
</evidence>
<keyword evidence="3" id="KW-0805">Transcription regulation</keyword>
<reference evidence="8" key="2">
    <citation type="submission" date="2023-06" db="EMBL/GenBank/DDBJ databases">
        <authorList>
            <consortium name="Lawrence Berkeley National Laboratory"/>
            <person name="Haridas S."/>
            <person name="Hensen N."/>
            <person name="Bonometti L."/>
            <person name="Westerberg I."/>
            <person name="Brannstrom I.O."/>
            <person name="Guillou S."/>
            <person name="Cros-Aarteil S."/>
            <person name="Calhoun S."/>
            <person name="Kuo A."/>
            <person name="Mondo S."/>
            <person name="Pangilinan J."/>
            <person name="Riley R."/>
            <person name="Labutti K."/>
            <person name="Andreopoulos B."/>
            <person name="Lipzen A."/>
            <person name="Chen C."/>
            <person name="Yanf M."/>
            <person name="Daum C."/>
            <person name="Ng V."/>
            <person name="Clum A."/>
            <person name="Steindorff A."/>
            <person name="Ohm R."/>
            <person name="Martin F."/>
            <person name="Silar P."/>
            <person name="Natvig D."/>
            <person name="Lalanne C."/>
            <person name="Gautier V."/>
            <person name="Ament-Velasquez S.L."/>
            <person name="Kruys A."/>
            <person name="Hutchinson M.I."/>
            <person name="Powell A.J."/>
            <person name="Barry K."/>
            <person name="Miller A.N."/>
            <person name="Grigoriev I.V."/>
            <person name="Debuchy R."/>
            <person name="Gladieux P."/>
            <person name="Thoren M.H."/>
            <person name="Johannesson H."/>
        </authorList>
    </citation>
    <scope>NUCLEOTIDE SEQUENCE</scope>
    <source>
        <strain evidence="8">SMH4131-1</strain>
    </source>
</reference>
<dbReference type="Proteomes" id="UP001286456">
    <property type="component" value="Unassembled WGS sequence"/>
</dbReference>
<feature type="region of interest" description="Disordered" evidence="6">
    <location>
        <begin position="97"/>
        <end position="164"/>
    </location>
</feature>
<dbReference type="InterPro" id="IPR009072">
    <property type="entry name" value="Histone-fold"/>
</dbReference>
<feature type="region of interest" description="Disordered" evidence="6">
    <location>
        <begin position="1"/>
        <end position="81"/>
    </location>
</feature>
<dbReference type="GO" id="GO:0051123">
    <property type="term" value="P:RNA polymerase II preinitiation complex assembly"/>
    <property type="evidence" value="ECO:0007669"/>
    <property type="project" value="InterPro"/>
</dbReference>
<feature type="compositionally biased region" description="Pro residues" evidence="6">
    <location>
        <begin position="312"/>
        <end position="323"/>
    </location>
</feature>
<keyword evidence="9" id="KW-1185">Reference proteome</keyword>
<dbReference type="GO" id="GO:0005669">
    <property type="term" value="C:transcription factor TFIID complex"/>
    <property type="evidence" value="ECO:0007669"/>
    <property type="project" value="InterPro"/>
</dbReference>
<evidence type="ECO:0000256" key="4">
    <source>
        <dbReference type="ARBA" id="ARBA00023163"/>
    </source>
</evidence>
<sequence>MASPPYAYSPTALSPPSYASHAALPPINTMSSKKRGSEGGASPALKRRKASAISISSAAGSAHPLRQTSFPPESNEYGMVFDARSPSVDLDAMSYVSGSQVSAAGPPKKKRGRKSKAEKAREQTPSAVGGRAATAASDGRGAKSAAGGAGGGGAEEGEADDEGPTEVAATANTMTKEQKEEEHRARGMLINAFNKDQFDRFENWRAANLSKAGVRRLINATISQSVTENVVIGMRAVAKVFIGDIIESARRVQGEWIEKTGEKQTDLPTPPASAATSPKATTDRAEGAEGAEKKNNEGEEDNAATAAAAVVPQPPQVEPPRGPLRPEHIREAIRRYKMSQEGGGVGMQGLWHLQQQNGVDRFPTRTGGRRIFR</sequence>
<dbReference type="GO" id="GO:0046982">
    <property type="term" value="F:protein heterodimerization activity"/>
    <property type="evidence" value="ECO:0007669"/>
    <property type="project" value="InterPro"/>
</dbReference>
<dbReference type="AlphaFoldDB" id="A0AAE0IP42"/>
<evidence type="ECO:0000256" key="5">
    <source>
        <dbReference type="ARBA" id="ARBA00023242"/>
    </source>
</evidence>
<dbReference type="CDD" id="cd08048">
    <property type="entry name" value="HFD_TAF11"/>
    <property type="match status" value="1"/>
</dbReference>
<dbReference type="EMBL" id="JAUEPO010000003">
    <property type="protein sequence ID" value="KAK3328597.1"/>
    <property type="molecule type" value="Genomic_DNA"/>
</dbReference>
<dbReference type="PANTHER" id="PTHR13218">
    <property type="entry name" value="TRANSCRIPTION INITIATION FACTOR TFIID SUBUNIT 11-RELATED"/>
    <property type="match status" value="1"/>
</dbReference>
<name>A0AAE0IP42_9PEZI</name>
<dbReference type="InterPro" id="IPR006809">
    <property type="entry name" value="TAFII28_dom"/>
</dbReference>
<reference evidence="8" key="1">
    <citation type="journal article" date="2023" name="Mol. Phylogenet. Evol.">
        <title>Genome-scale phylogeny and comparative genomics of the fungal order Sordariales.</title>
        <authorList>
            <person name="Hensen N."/>
            <person name="Bonometti L."/>
            <person name="Westerberg I."/>
            <person name="Brannstrom I.O."/>
            <person name="Guillou S."/>
            <person name="Cros-Aarteil S."/>
            <person name="Calhoun S."/>
            <person name="Haridas S."/>
            <person name="Kuo A."/>
            <person name="Mondo S."/>
            <person name="Pangilinan J."/>
            <person name="Riley R."/>
            <person name="LaButti K."/>
            <person name="Andreopoulos B."/>
            <person name="Lipzen A."/>
            <person name="Chen C."/>
            <person name="Yan M."/>
            <person name="Daum C."/>
            <person name="Ng V."/>
            <person name="Clum A."/>
            <person name="Steindorff A."/>
            <person name="Ohm R.A."/>
            <person name="Martin F."/>
            <person name="Silar P."/>
            <person name="Natvig D.O."/>
            <person name="Lalanne C."/>
            <person name="Gautier V."/>
            <person name="Ament-Velasquez S.L."/>
            <person name="Kruys A."/>
            <person name="Hutchinson M.I."/>
            <person name="Powell A.J."/>
            <person name="Barry K."/>
            <person name="Miller A.N."/>
            <person name="Grigoriev I.V."/>
            <person name="Debuchy R."/>
            <person name="Gladieux P."/>
            <person name="Hiltunen Thoren M."/>
            <person name="Johannesson H."/>
        </authorList>
    </citation>
    <scope>NUCLEOTIDE SEQUENCE</scope>
    <source>
        <strain evidence="8">SMH4131-1</strain>
    </source>
</reference>